<keyword evidence="4 6" id="KW-0472">Membrane</keyword>
<feature type="transmembrane region" description="Helical" evidence="6">
    <location>
        <begin position="81"/>
        <end position="102"/>
    </location>
</feature>
<comment type="caution">
    <text evidence="8">The sequence shown here is derived from an EMBL/GenBank/DDBJ whole genome shotgun (WGS) entry which is preliminary data.</text>
</comment>
<dbReference type="GO" id="GO:0016020">
    <property type="term" value="C:membrane"/>
    <property type="evidence" value="ECO:0007669"/>
    <property type="project" value="UniProtKB-SubCell"/>
</dbReference>
<dbReference type="GO" id="GO:0042773">
    <property type="term" value="P:ATP synthesis coupled electron transport"/>
    <property type="evidence" value="ECO:0007669"/>
    <property type="project" value="InterPro"/>
</dbReference>
<dbReference type="InterPro" id="IPR003945">
    <property type="entry name" value="NU5C-like"/>
</dbReference>
<feature type="domain" description="NADH:quinone oxidoreductase/Mrp antiporter transmembrane" evidence="7">
    <location>
        <begin position="3"/>
        <end position="222"/>
    </location>
</feature>
<evidence type="ECO:0000313" key="9">
    <source>
        <dbReference type="Proteomes" id="UP000305939"/>
    </source>
</evidence>
<evidence type="ECO:0000256" key="6">
    <source>
        <dbReference type="SAM" id="Phobius"/>
    </source>
</evidence>
<dbReference type="Pfam" id="PF00361">
    <property type="entry name" value="Proton_antipo_M"/>
    <property type="match status" value="1"/>
</dbReference>
<name>A0A4S3M6G7_9FLAO</name>
<feature type="transmembrane region" description="Helical" evidence="6">
    <location>
        <begin position="289"/>
        <end position="310"/>
    </location>
</feature>
<feature type="transmembrane region" description="Helical" evidence="6">
    <location>
        <begin position="147"/>
        <end position="165"/>
    </location>
</feature>
<dbReference type="InterPro" id="IPR001750">
    <property type="entry name" value="ND/Mrp_TM"/>
</dbReference>
<keyword evidence="2 5" id="KW-0812">Transmembrane</keyword>
<gene>
    <name evidence="8" type="ORF">E7Z59_02205</name>
</gene>
<evidence type="ECO:0000256" key="2">
    <source>
        <dbReference type="ARBA" id="ARBA00022692"/>
    </source>
</evidence>
<dbReference type="EMBL" id="SSMC01000001">
    <property type="protein sequence ID" value="THD70001.1"/>
    <property type="molecule type" value="Genomic_DNA"/>
</dbReference>
<feature type="transmembrane region" description="Helical" evidence="6">
    <location>
        <begin position="263"/>
        <end position="282"/>
    </location>
</feature>
<dbReference type="GO" id="GO:0012505">
    <property type="term" value="C:endomembrane system"/>
    <property type="evidence" value="ECO:0007669"/>
    <property type="project" value="UniProtKB-SubCell"/>
</dbReference>
<evidence type="ECO:0000256" key="5">
    <source>
        <dbReference type="RuleBase" id="RU000320"/>
    </source>
</evidence>
<dbReference type="GO" id="GO:0008137">
    <property type="term" value="F:NADH dehydrogenase (ubiquinone) activity"/>
    <property type="evidence" value="ECO:0007669"/>
    <property type="project" value="InterPro"/>
</dbReference>
<keyword evidence="9" id="KW-1185">Reference proteome</keyword>
<feature type="transmembrane region" description="Helical" evidence="6">
    <location>
        <begin position="44"/>
        <end position="61"/>
    </location>
</feature>
<dbReference type="GO" id="GO:0003954">
    <property type="term" value="F:NADH dehydrogenase activity"/>
    <property type="evidence" value="ECO:0007669"/>
    <property type="project" value="TreeGrafter"/>
</dbReference>
<feature type="transmembrane region" description="Helical" evidence="6">
    <location>
        <begin position="330"/>
        <end position="348"/>
    </location>
</feature>
<dbReference type="PANTHER" id="PTHR42829">
    <property type="entry name" value="NADH-UBIQUINONE OXIDOREDUCTASE CHAIN 5"/>
    <property type="match status" value="1"/>
</dbReference>
<dbReference type="PANTHER" id="PTHR42829:SF1">
    <property type="entry name" value="INORGANIC CARBON TRANSPORTER SUBUNIT DABB-RELATED"/>
    <property type="match status" value="1"/>
</dbReference>
<dbReference type="GO" id="GO:0015990">
    <property type="term" value="P:electron transport coupled proton transport"/>
    <property type="evidence" value="ECO:0007669"/>
    <property type="project" value="TreeGrafter"/>
</dbReference>
<dbReference type="Proteomes" id="UP000305939">
    <property type="component" value="Unassembled WGS sequence"/>
</dbReference>
<comment type="subcellular location">
    <subcellularLocation>
        <location evidence="1">Endomembrane system</location>
        <topology evidence="1">Multi-pass membrane protein</topology>
    </subcellularLocation>
    <subcellularLocation>
        <location evidence="5">Membrane</location>
        <topology evidence="5">Multi-pass membrane protein</topology>
    </subcellularLocation>
</comment>
<keyword evidence="3 6" id="KW-1133">Transmembrane helix</keyword>
<feature type="transmembrane region" description="Helical" evidence="6">
    <location>
        <begin position="123"/>
        <end position="141"/>
    </location>
</feature>
<protein>
    <submittedName>
        <fullName evidence="8">Pesticidal protein Cry28Aa</fullName>
    </submittedName>
</protein>
<dbReference type="AlphaFoldDB" id="A0A4S3M6G7"/>
<organism evidence="8 9">
    <name type="scientific">Robertkochia marina</name>
    <dbReference type="NCBI Taxonomy" id="1227945"/>
    <lineage>
        <taxon>Bacteria</taxon>
        <taxon>Pseudomonadati</taxon>
        <taxon>Bacteroidota</taxon>
        <taxon>Flavobacteriia</taxon>
        <taxon>Flavobacteriales</taxon>
        <taxon>Flavobacteriaceae</taxon>
        <taxon>Robertkochia</taxon>
    </lineage>
</organism>
<evidence type="ECO:0000259" key="7">
    <source>
        <dbReference type="Pfam" id="PF00361"/>
    </source>
</evidence>
<evidence type="ECO:0000256" key="3">
    <source>
        <dbReference type="ARBA" id="ARBA00022989"/>
    </source>
</evidence>
<accession>A0A4S3M6G7</accession>
<evidence type="ECO:0000313" key="8">
    <source>
        <dbReference type="EMBL" id="THD70001.1"/>
    </source>
</evidence>
<sequence length="380" mass="41435">MAAEHLAVLVMSWTGMGFFMSKLIGINRHWGEARNSGNIAARHFFASSFCLAAGLAIPAVTLETYHLSSLLEALPGLPASYLFISALLVITAGMIQSAIYPFHRWLLSSMTAPTPSSALMHAGFVNGAGLLLTLTAPLIVLSDTSTLLFIIGGLCAVVAQFAKLLQISVKQRLACSTIAQMGFMIMQCGLGFYNAAVAHLILHGFYKAYLFLSSGEGVQQTHPKLPPQIRITPGQTLFVLVNGLAGAWLFAQLTGKGLQVDSGIFLTLIVAIAVGQVTYNFIKQYTLPTLYRITVPVLMYMAGIILYALAYNGVGAFMAETPMAMAPQQLTPVQVFFGILFLIGFFIMKLGIYRKYPWLYVQLLNTTQPFRQTVLKFKKQ</sequence>
<evidence type="ECO:0000256" key="1">
    <source>
        <dbReference type="ARBA" id="ARBA00004127"/>
    </source>
</evidence>
<evidence type="ECO:0000256" key="4">
    <source>
        <dbReference type="ARBA" id="ARBA00023136"/>
    </source>
</evidence>
<reference evidence="8 9" key="1">
    <citation type="submission" date="2019-04" db="EMBL/GenBank/DDBJ databases">
        <title>Draft genome sequence of Robertkochia marina CC-AMO-30D.</title>
        <authorList>
            <person name="Hameed A."/>
            <person name="Lin S.-Y."/>
            <person name="Shahina M."/>
            <person name="Lai W.-A."/>
            <person name="Young C.-C."/>
        </authorList>
    </citation>
    <scope>NUCLEOTIDE SEQUENCE [LARGE SCALE GENOMIC DNA]</scope>
    <source>
        <strain evidence="8 9">CC-AMO-30D</strain>
    </source>
</reference>
<feature type="transmembrane region" description="Helical" evidence="6">
    <location>
        <begin position="177"/>
        <end position="202"/>
    </location>
</feature>
<dbReference type="PRINTS" id="PR01434">
    <property type="entry name" value="NADHDHGNASE5"/>
</dbReference>
<feature type="transmembrane region" description="Helical" evidence="6">
    <location>
        <begin position="6"/>
        <end position="24"/>
    </location>
</feature>
<proteinExistence type="predicted"/>